<dbReference type="EMBL" id="CAMXCT020001014">
    <property type="protein sequence ID" value="CAL1139126.1"/>
    <property type="molecule type" value="Genomic_DNA"/>
</dbReference>
<keyword evidence="1" id="KW-0812">Transmembrane</keyword>
<dbReference type="EMBL" id="CAMXCT030001014">
    <property type="protein sequence ID" value="CAL4773063.1"/>
    <property type="molecule type" value="Genomic_DNA"/>
</dbReference>
<reference evidence="3 4" key="2">
    <citation type="submission" date="2024-05" db="EMBL/GenBank/DDBJ databases">
        <authorList>
            <person name="Chen Y."/>
            <person name="Shah S."/>
            <person name="Dougan E. K."/>
            <person name="Thang M."/>
            <person name="Chan C."/>
        </authorList>
    </citation>
    <scope>NUCLEOTIDE SEQUENCE [LARGE SCALE GENOMIC DNA]</scope>
</reference>
<evidence type="ECO:0000313" key="3">
    <source>
        <dbReference type="EMBL" id="CAL4773063.1"/>
    </source>
</evidence>
<dbReference type="Proteomes" id="UP001152797">
    <property type="component" value="Unassembled WGS sequence"/>
</dbReference>
<protein>
    <submittedName>
        <fullName evidence="2">Uncharacterized protein</fullName>
    </submittedName>
</protein>
<reference evidence="2" key="1">
    <citation type="submission" date="2022-10" db="EMBL/GenBank/DDBJ databases">
        <authorList>
            <person name="Chen Y."/>
            <person name="Dougan E. K."/>
            <person name="Chan C."/>
            <person name="Rhodes N."/>
            <person name="Thang M."/>
        </authorList>
    </citation>
    <scope>NUCLEOTIDE SEQUENCE</scope>
</reference>
<feature type="transmembrane region" description="Helical" evidence="1">
    <location>
        <begin position="39"/>
        <end position="62"/>
    </location>
</feature>
<evidence type="ECO:0000313" key="2">
    <source>
        <dbReference type="EMBL" id="CAI3985751.1"/>
    </source>
</evidence>
<accession>A0A9P1C8J5</accession>
<dbReference type="OrthoDB" id="428023at2759"/>
<gene>
    <name evidence="2" type="ORF">C1SCF055_LOCUS13167</name>
</gene>
<evidence type="ECO:0000256" key="1">
    <source>
        <dbReference type="SAM" id="Phobius"/>
    </source>
</evidence>
<organism evidence="2">
    <name type="scientific">Cladocopium goreaui</name>
    <dbReference type="NCBI Taxonomy" id="2562237"/>
    <lineage>
        <taxon>Eukaryota</taxon>
        <taxon>Sar</taxon>
        <taxon>Alveolata</taxon>
        <taxon>Dinophyceae</taxon>
        <taxon>Suessiales</taxon>
        <taxon>Symbiodiniaceae</taxon>
        <taxon>Cladocopium</taxon>
    </lineage>
</organism>
<keyword evidence="1" id="KW-0472">Membrane</keyword>
<dbReference type="AlphaFoldDB" id="A0A9P1C8J5"/>
<feature type="transmembrane region" description="Helical" evidence="1">
    <location>
        <begin position="12"/>
        <end position="33"/>
    </location>
</feature>
<proteinExistence type="predicted"/>
<keyword evidence="1" id="KW-1133">Transmembrane helix</keyword>
<dbReference type="EMBL" id="CAMXCT010001014">
    <property type="protein sequence ID" value="CAI3985751.1"/>
    <property type="molecule type" value="Genomic_DNA"/>
</dbReference>
<evidence type="ECO:0000313" key="4">
    <source>
        <dbReference type="Proteomes" id="UP001152797"/>
    </source>
</evidence>
<keyword evidence="4" id="KW-1185">Reference proteome</keyword>
<comment type="caution">
    <text evidence="2">The sequence shown here is derived from an EMBL/GenBank/DDBJ whole genome shotgun (WGS) entry which is preliminary data.</text>
</comment>
<sequence>MLQRAPMPPLLVASLSLAFLGYVWVVGILLWNYPWLVQLLFFISVAVALFGGSLLCLVFYLVRLKHEQGAMQLLPPSAADVLDLSIFEIVEVLNRVIMRPFYDFIRVLLLINADLDEKTRKEILEEMSPEFRRRVFQCSVVSLLPGFLQKLALGKDFTASTDNKATMQDLFGYGDKTAIGVGDESPVRRHRSLTDLLEFMRSVEGSSEKSRQSTVLQKILASKVSDAALCAMSQGAVHQYESHLSNRVHYLLDIISKEPERRVLKLPWRVLHWEVTMAHSVLKGAASWFFEKTEQESADAAKKDS</sequence>
<name>A0A9P1C8J5_9DINO</name>